<reference evidence="1 2" key="1">
    <citation type="journal article" date="2019" name="Nat. Ecol. Evol.">
        <title>Megaphylogeny resolves global patterns of mushroom evolution.</title>
        <authorList>
            <person name="Varga T."/>
            <person name="Krizsan K."/>
            <person name="Foldi C."/>
            <person name="Dima B."/>
            <person name="Sanchez-Garcia M."/>
            <person name="Sanchez-Ramirez S."/>
            <person name="Szollosi G.J."/>
            <person name="Szarkandi J.G."/>
            <person name="Papp V."/>
            <person name="Albert L."/>
            <person name="Andreopoulos W."/>
            <person name="Angelini C."/>
            <person name="Antonin V."/>
            <person name="Barry K.W."/>
            <person name="Bougher N.L."/>
            <person name="Buchanan P."/>
            <person name="Buyck B."/>
            <person name="Bense V."/>
            <person name="Catcheside P."/>
            <person name="Chovatia M."/>
            <person name="Cooper J."/>
            <person name="Damon W."/>
            <person name="Desjardin D."/>
            <person name="Finy P."/>
            <person name="Geml J."/>
            <person name="Haridas S."/>
            <person name="Hughes K."/>
            <person name="Justo A."/>
            <person name="Karasinski D."/>
            <person name="Kautmanova I."/>
            <person name="Kiss B."/>
            <person name="Kocsube S."/>
            <person name="Kotiranta H."/>
            <person name="LaButti K.M."/>
            <person name="Lechner B.E."/>
            <person name="Liimatainen K."/>
            <person name="Lipzen A."/>
            <person name="Lukacs Z."/>
            <person name="Mihaltcheva S."/>
            <person name="Morgado L.N."/>
            <person name="Niskanen T."/>
            <person name="Noordeloos M.E."/>
            <person name="Ohm R.A."/>
            <person name="Ortiz-Santana B."/>
            <person name="Ovrebo C."/>
            <person name="Racz N."/>
            <person name="Riley R."/>
            <person name="Savchenko A."/>
            <person name="Shiryaev A."/>
            <person name="Soop K."/>
            <person name="Spirin V."/>
            <person name="Szebenyi C."/>
            <person name="Tomsovsky M."/>
            <person name="Tulloss R.E."/>
            <person name="Uehling J."/>
            <person name="Grigoriev I.V."/>
            <person name="Vagvolgyi C."/>
            <person name="Papp T."/>
            <person name="Martin F.M."/>
            <person name="Miettinen O."/>
            <person name="Hibbett D.S."/>
            <person name="Nagy L.G."/>
        </authorList>
    </citation>
    <scope>NUCLEOTIDE SEQUENCE [LARGE SCALE GENOMIC DNA]</scope>
    <source>
        <strain evidence="1 2">CBS 166.37</strain>
    </source>
</reference>
<organism evidence="1 2">
    <name type="scientific">Crucibulum laeve</name>
    <dbReference type="NCBI Taxonomy" id="68775"/>
    <lineage>
        <taxon>Eukaryota</taxon>
        <taxon>Fungi</taxon>
        <taxon>Dikarya</taxon>
        <taxon>Basidiomycota</taxon>
        <taxon>Agaricomycotina</taxon>
        <taxon>Agaricomycetes</taxon>
        <taxon>Agaricomycetidae</taxon>
        <taxon>Agaricales</taxon>
        <taxon>Agaricineae</taxon>
        <taxon>Nidulariaceae</taxon>
        <taxon>Crucibulum</taxon>
    </lineage>
</organism>
<accession>A0A5C3MA21</accession>
<name>A0A5C3MA21_9AGAR</name>
<keyword evidence="2" id="KW-1185">Reference proteome</keyword>
<proteinExistence type="predicted"/>
<sequence length="85" mass="9773">MSWRRADMNFCNAICRGVFEREWEEIRACHACRQLMDSYGKHEASKRRRTLCPSPIVALSAAGFPSIFLCRSLEMPTDLISMSMV</sequence>
<gene>
    <name evidence="1" type="ORF">BDQ12DRAFT_678417</name>
</gene>
<dbReference type="EMBL" id="ML213594">
    <property type="protein sequence ID" value="TFK41727.1"/>
    <property type="molecule type" value="Genomic_DNA"/>
</dbReference>
<protein>
    <submittedName>
        <fullName evidence="1">Uncharacterized protein</fullName>
    </submittedName>
</protein>
<evidence type="ECO:0000313" key="2">
    <source>
        <dbReference type="Proteomes" id="UP000308652"/>
    </source>
</evidence>
<dbReference type="AlphaFoldDB" id="A0A5C3MA21"/>
<dbReference type="Proteomes" id="UP000308652">
    <property type="component" value="Unassembled WGS sequence"/>
</dbReference>
<evidence type="ECO:0000313" key="1">
    <source>
        <dbReference type="EMBL" id="TFK41727.1"/>
    </source>
</evidence>